<evidence type="ECO:0000313" key="1">
    <source>
        <dbReference type="Proteomes" id="UP000095287"/>
    </source>
</evidence>
<sequence length="70" mass="7958">MNIAHGLMTASGLYVKGGEDEGLLLIQRTHRVDGMFLLFVRRYRNLSVMDFRMKTCGKTILSLLPISPFQ</sequence>
<accession>A0A1I7YWC8</accession>
<reference evidence="2" key="1">
    <citation type="submission" date="2016-11" db="UniProtKB">
        <authorList>
            <consortium name="WormBaseParasite"/>
        </authorList>
    </citation>
    <scope>IDENTIFICATION</scope>
</reference>
<dbReference type="AlphaFoldDB" id="A0A1I7YWC8"/>
<proteinExistence type="predicted"/>
<keyword evidence="1" id="KW-1185">Reference proteome</keyword>
<evidence type="ECO:0000313" key="2">
    <source>
        <dbReference type="WBParaSite" id="L893_g20187.t1"/>
    </source>
</evidence>
<organism evidence="1 2">
    <name type="scientific">Steinernema glaseri</name>
    <dbReference type="NCBI Taxonomy" id="37863"/>
    <lineage>
        <taxon>Eukaryota</taxon>
        <taxon>Metazoa</taxon>
        <taxon>Ecdysozoa</taxon>
        <taxon>Nematoda</taxon>
        <taxon>Chromadorea</taxon>
        <taxon>Rhabditida</taxon>
        <taxon>Tylenchina</taxon>
        <taxon>Panagrolaimomorpha</taxon>
        <taxon>Strongyloidoidea</taxon>
        <taxon>Steinernematidae</taxon>
        <taxon>Steinernema</taxon>
    </lineage>
</organism>
<name>A0A1I7YWC8_9BILA</name>
<dbReference type="Proteomes" id="UP000095287">
    <property type="component" value="Unplaced"/>
</dbReference>
<dbReference type="WBParaSite" id="L893_g20187.t1">
    <property type="protein sequence ID" value="L893_g20187.t1"/>
    <property type="gene ID" value="L893_g20187"/>
</dbReference>
<protein>
    <submittedName>
        <fullName evidence="2">SH2 domain-containing protein</fullName>
    </submittedName>
</protein>